<gene>
    <name evidence="8" type="ORF">JOF34_000815</name>
</gene>
<dbReference type="InterPro" id="IPR044609">
    <property type="entry name" value="FKBP2/11"/>
</dbReference>
<evidence type="ECO:0000256" key="1">
    <source>
        <dbReference type="ARBA" id="ARBA00000971"/>
    </source>
</evidence>
<keyword evidence="6" id="KW-0732">Signal</keyword>
<dbReference type="RefSeq" id="WP_165136926.1">
    <property type="nucleotide sequence ID" value="NZ_CP049253.1"/>
</dbReference>
<name>A0ABS4ZG20_9MICO</name>
<evidence type="ECO:0000313" key="8">
    <source>
        <dbReference type="EMBL" id="MBP2436229.1"/>
    </source>
</evidence>
<protein>
    <recommendedName>
        <fullName evidence="5">Peptidyl-prolyl cis-trans isomerase</fullName>
        <ecNumber evidence="5">5.2.1.8</ecNumber>
    </recommendedName>
</protein>
<dbReference type="SUPFAM" id="SSF54534">
    <property type="entry name" value="FKBP-like"/>
    <property type="match status" value="1"/>
</dbReference>
<comment type="catalytic activity">
    <reaction evidence="1 4 5">
        <text>[protein]-peptidylproline (omega=180) = [protein]-peptidylproline (omega=0)</text>
        <dbReference type="Rhea" id="RHEA:16237"/>
        <dbReference type="Rhea" id="RHEA-COMP:10747"/>
        <dbReference type="Rhea" id="RHEA-COMP:10748"/>
        <dbReference type="ChEBI" id="CHEBI:83833"/>
        <dbReference type="ChEBI" id="CHEBI:83834"/>
        <dbReference type="EC" id="5.2.1.8"/>
    </reaction>
</comment>
<dbReference type="Pfam" id="PF00254">
    <property type="entry name" value="FKBP_C"/>
    <property type="match status" value="1"/>
</dbReference>
<evidence type="ECO:0000256" key="2">
    <source>
        <dbReference type="ARBA" id="ARBA00023110"/>
    </source>
</evidence>
<feature type="signal peptide" evidence="6">
    <location>
        <begin position="1"/>
        <end position="20"/>
    </location>
</feature>
<feature type="domain" description="PPIase FKBP-type" evidence="7">
    <location>
        <begin position="229"/>
        <end position="315"/>
    </location>
</feature>
<reference evidence="8 9" key="1">
    <citation type="submission" date="2021-03" db="EMBL/GenBank/DDBJ databases">
        <title>Sequencing the genomes of 1000 actinobacteria strains.</title>
        <authorList>
            <person name="Klenk H.-P."/>
        </authorList>
    </citation>
    <scope>NUCLEOTIDE SEQUENCE [LARGE SCALE GENOMIC DNA]</scope>
    <source>
        <strain evidence="8 9">DSM 24221</strain>
    </source>
</reference>
<dbReference type="EMBL" id="JAGIOL010000001">
    <property type="protein sequence ID" value="MBP2436229.1"/>
    <property type="molecule type" value="Genomic_DNA"/>
</dbReference>
<dbReference type="GO" id="GO:0003755">
    <property type="term" value="F:peptidyl-prolyl cis-trans isomerase activity"/>
    <property type="evidence" value="ECO:0007669"/>
    <property type="project" value="UniProtKB-EC"/>
</dbReference>
<keyword evidence="2 4" id="KW-0697">Rotamase</keyword>
<comment type="caution">
    <text evidence="8">The sequence shown here is derived from an EMBL/GenBank/DDBJ whole genome shotgun (WGS) entry which is preliminary data.</text>
</comment>
<dbReference type="PANTHER" id="PTHR45779:SF7">
    <property type="entry name" value="PEPTIDYLPROLYL ISOMERASE"/>
    <property type="match status" value="1"/>
</dbReference>
<dbReference type="Gene3D" id="3.10.50.40">
    <property type="match status" value="1"/>
</dbReference>
<dbReference type="InterPro" id="IPR001179">
    <property type="entry name" value="PPIase_FKBP_dom"/>
</dbReference>
<dbReference type="EC" id="5.2.1.8" evidence="5"/>
<evidence type="ECO:0000256" key="5">
    <source>
        <dbReference type="RuleBase" id="RU003915"/>
    </source>
</evidence>
<feature type="chain" id="PRO_5046621781" description="Peptidyl-prolyl cis-trans isomerase" evidence="6">
    <location>
        <begin position="21"/>
        <end position="320"/>
    </location>
</feature>
<evidence type="ECO:0000313" key="9">
    <source>
        <dbReference type="Proteomes" id="UP001519362"/>
    </source>
</evidence>
<dbReference type="PANTHER" id="PTHR45779">
    <property type="entry name" value="PEPTIDYLPROLYL ISOMERASE"/>
    <property type="match status" value="1"/>
</dbReference>
<comment type="similarity">
    <text evidence="5">Belongs to the FKBP-type PPIase family.</text>
</comment>
<evidence type="ECO:0000259" key="7">
    <source>
        <dbReference type="PROSITE" id="PS50059"/>
    </source>
</evidence>
<proteinExistence type="inferred from homology"/>
<dbReference type="PROSITE" id="PS51257">
    <property type="entry name" value="PROKAR_LIPOPROTEIN"/>
    <property type="match status" value="1"/>
</dbReference>
<evidence type="ECO:0000256" key="6">
    <source>
        <dbReference type="SAM" id="SignalP"/>
    </source>
</evidence>
<keyword evidence="9" id="KW-1185">Reference proteome</keyword>
<evidence type="ECO:0000256" key="4">
    <source>
        <dbReference type="PROSITE-ProRule" id="PRU00277"/>
    </source>
</evidence>
<evidence type="ECO:0000256" key="3">
    <source>
        <dbReference type="ARBA" id="ARBA00023235"/>
    </source>
</evidence>
<dbReference type="Proteomes" id="UP001519362">
    <property type="component" value="Unassembled WGS sequence"/>
</dbReference>
<accession>A0ABS4ZG20</accession>
<organism evidence="8 9">
    <name type="scientific">Microbacterium amylolyticum</name>
    <dbReference type="NCBI Taxonomy" id="936337"/>
    <lineage>
        <taxon>Bacteria</taxon>
        <taxon>Bacillati</taxon>
        <taxon>Actinomycetota</taxon>
        <taxon>Actinomycetes</taxon>
        <taxon>Micrococcales</taxon>
        <taxon>Microbacteriaceae</taxon>
        <taxon>Microbacterium</taxon>
    </lineage>
</organism>
<sequence length="320" mass="32986">MRRRSLAILSTTAIATLALAGCGSADEPEADPGTTEAPTNLCEAAASEGDATDALEITGEFGEAPEVSFDAPLEFDDFERVVVTEGSGDELEAGQYFTFGATIVNAETGNVEATQGYEEGTALPAVADIANVLGIGMGCATPGTRVAFTVPGQTAEGGSTPGLIYVVDYYAVAQTAAWGETQDVPDGFPEVELEEGGEPIVTIPDDFDIPETTEIATRELGDGATVGLGDVVFVQYRGVKASDGEEFDSSWSRGEPTSFSTDAVIEGFTKALVGQTVGSQVIAVIPAEEAYGTELGTHDLAGEDLVFVIDILDSMSAPGA</sequence>
<dbReference type="PROSITE" id="PS50059">
    <property type="entry name" value="FKBP_PPIASE"/>
    <property type="match status" value="1"/>
</dbReference>
<dbReference type="InterPro" id="IPR046357">
    <property type="entry name" value="PPIase_dom_sf"/>
</dbReference>
<keyword evidence="3 4" id="KW-0413">Isomerase</keyword>